<dbReference type="eggNOG" id="ENOG5033ME5">
    <property type="taxonomic scope" value="Bacteria"/>
</dbReference>
<evidence type="ECO:0000256" key="1">
    <source>
        <dbReference type="SAM" id="Phobius"/>
    </source>
</evidence>
<reference evidence="2 3" key="1">
    <citation type="submission" date="2008-06" db="EMBL/GenBank/DDBJ databases">
        <title>Complete sequence of Pelodictyon phaeoclathratiforme BU-1.</title>
        <authorList>
            <consortium name="US DOE Joint Genome Institute"/>
            <person name="Lucas S."/>
            <person name="Copeland A."/>
            <person name="Lapidus A."/>
            <person name="Glavina del Rio T."/>
            <person name="Dalin E."/>
            <person name="Tice H."/>
            <person name="Bruce D."/>
            <person name="Goodwin L."/>
            <person name="Pitluck S."/>
            <person name="Schmutz J."/>
            <person name="Larimer F."/>
            <person name="Land M."/>
            <person name="Hauser L."/>
            <person name="Kyrpides N."/>
            <person name="Mikhailova N."/>
            <person name="Liu Z."/>
            <person name="Li T."/>
            <person name="Zhao F."/>
            <person name="Overmann J."/>
            <person name="Bryant D.A."/>
            <person name="Richardson P."/>
        </authorList>
    </citation>
    <scope>NUCLEOTIDE SEQUENCE [LARGE SCALE GENOMIC DNA]</scope>
    <source>
        <strain evidence="3">DSM 5477 / BU-1</strain>
    </source>
</reference>
<name>B4SFL7_PELPB</name>
<dbReference type="STRING" id="324925.Ppha_0988"/>
<proteinExistence type="predicted"/>
<organism evidence="2 3">
    <name type="scientific">Pelodictyon phaeoclathratiforme (strain DSM 5477 / BU-1)</name>
    <dbReference type="NCBI Taxonomy" id="324925"/>
    <lineage>
        <taxon>Bacteria</taxon>
        <taxon>Pseudomonadati</taxon>
        <taxon>Chlorobiota</taxon>
        <taxon>Chlorobiia</taxon>
        <taxon>Chlorobiales</taxon>
        <taxon>Chlorobiaceae</taxon>
        <taxon>Chlorobium/Pelodictyon group</taxon>
        <taxon>Pelodictyon</taxon>
    </lineage>
</organism>
<dbReference type="HOGENOM" id="CLU_117273_1_0_10"/>
<gene>
    <name evidence="2" type="ordered locus">Ppha_0988</name>
</gene>
<evidence type="ECO:0000313" key="3">
    <source>
        <dbReference type="Proteomes" id="UP000002724"/>
    </source>
</evidence>
<dbReference type="AlphaFoldDB" id="B4SFL7"/>
<accession>B4SFL7</accession>
<feature type="transmembrane region" description="Helical" evidence="1">
    <location>
        <begin position="123"/>
        <end position="141"/>
    </location>
</feature>
<feature type="transmembrane region" description="Helical" evidence="1">
    <location>
        <begin position="54"/>
        <end position="72"/>
    </location>
</feature>
<keyword evidence="1" id="KW-1133">Transmembrane helix</keyword>
<keyword evidence="1" id="KW-0812">Transmembrane</keyword>
<dbReference type="KEGG" id="pph:Ppha_0988"/>
<dbReference type="EMBL" id="CP001110">
    <property type="protein sequence ID" value="ACF43272.1"/>
    <property type="molecule type" value="Genomic_DNA"/>
</dbReference>
<protein>
    <submittedName>
        <fullName evidence="2">Uncharacterized protein</fullName>
    </submittedName>
</protein>
<feature type="transmembrane region" description="Helical" evidence="1">
    <location>
        <begin position="21"/>
        <end position="42"/>
    </location>
</feature>
<evidence type="ECO:0000313" key="2">
    <source>
        <dbReference type="EMBL" id="ACF43272.1"/>
    </source>
</evidence>
<sequence>MSGFAIRYIGNCTMQKIIRAGFLYFAFVLGTGFVLGSFRVPFLVPRLGERWAELAEMPIMAFVIFYSAGYILRRFPEINQAGTSLLVGFLALALSVFAELGLATLLQEQTLVAYIASRDKVSGSVYLVLLLVFALMPWLRLRKNEYLKVIS</sequence>
<dbReference type="Proteomes" id="UP000002724">
    <property type="component" value="Chromosome"/>
</dbReference>
<keyword evidence="1" id="KW-0472">Membrane</keyword>
<keyword evidence="3" id="KW-1185">Reference proteome</keyword>
<feature type="transmembrane region" description="Helical" evidence="1">
    <location>
        <begin position="84"/>
        <end position="103"/>
    </location>
</feature>